<dbReference type="RefSeq" id="WP_159544663.1">
    <property type="nucleotide sequence ID" value="NZ_CP047156.1"/>
</dbReference>
<dbReference type="SUPFAM" id="SSF54637">
    <property type="entry name" value="Thioesterase/thiol ester dehydrase-isomerase"/>
    <property type="match status" value="1"/>
</dbReference>
<dbReference type="InterPro" id="IPR006683">
    <property type="entry name" value="Thioestr_dom"/>
</dbReference>
<reference evidence="3 4" key="1">
    <citation type="journal article" date="2018" name="Int. J. Syst. Evol. Microbiol.">
        <title>Epidermidibacterium keratini gen. nov., sp. nov., a member of the family Sporichthyaceae, isolated from keratin epidermis.</title>
        <authorList>
            <person name="Lee D.G."/>
            <person name="Trujillo M.E."/>
            <person name="Kang S."/>
            <person name="Nam J.J."/>
            <person name="Kim Y.J."/>
        </authorList>
    </citation>
    <scope>NUCLEOTIDE SEQUENCE [LARGE SCALE GENOMIC DNA]</scope>
    <source>
        <strain evidence="3 4">EPI-7</strain>
    </source>
</reference>
<accession>A0A7L4YNC1</accession>
<keyword evidence="4" id="KW-1185">Reference proteome</keyword>
<gene>
    <name evidence="3" type="ORF">EK0264_08465</name>
</gene>
<dbReference type="InterPro" id="IPR029069">
    <property type="entry name" value="HotDog_dom_sf"/>
</dbReference>
<dbReference type="OrthoDB" id="9813282at2"/>
<dbReference type="Pfam" id="PF03061">
    <property type="entry name" value="4HBT"/>
    <property type="match status" value="1"/>
</dbReference>
<dbReference type="KEGG" id="eke:EK0264_08465"/>
<dbReference type="CDD" id="cd03443">
    <property type="entry name" value="PaaI_thioesterase"/>
    <property type="match status" value="1"/>
</dbReference>
<evidence type="ECO:0000259" key="2">
    <source>
        <dbReference type="Pfam" id="PF03061"/>
    </source>
</evidence>
<organism evidence="3 4">
    <name type="scientific">Epidermidibacterium keratini</name>
    <dbReference type="NCBI Taxonomy" id="1891644"/>
    <lineage>
        <taxon>Bacteria</taxon>
        <taxon>Bacillati</taxon>
        <taxon>Actinomycetota</taxon>
        <taxon>Actinomycetes</taxon>
        <taxon>Sporichthyales</taxon>
        <taxon>Sporichthyaceae</taxon>
        <taxon>Epidermidibacterium</taxon>
    </lineage>
</organism>
<sequence>MPTIDGDPTEFARKMMPLCDTLGMRVAQAEPQQVVLELDWAPELCTSFGVLHGGTLMALADAAGGLFAYLNLPEGAQGTTTIESKTNFLGAAKEGTVTATSTPMHVGGTTIVVETLVSAGDKPVTKTTQTQLVLRGR</sequence>
<protein>
    <submittedName>
        <fullName evidence="3">Hotdog fold thioesterase</fullName>
    </submittedName>
</protein>
<evidence type="ECO:0000313" key="4">
    <source>
        <dbReference type="Proteomes" id="UP000463857"/>
    </source>
</evidence>
<dbReference type="Gene3D" id="3.10.129.10">
    <property type="entry name" value="Hotdog Thioesterase"/>
    <property type="match status" value="1"/>
</dbReference>
<proteinExistence type="predicted"/>
<dbReference type="AlphaFoldDB" id="A0A7L4YNC1"/>
<dbReference type="EMBL" id="CP047156">
    <property type="protein sequence ID" value="QHC00309.1"/>
    <property type="molecule type" value="Genomic_DNA"/>
</dbReference>
<dbReference type="PANTHER" id="PTHR43240">
    <property type="entry name" value="1,4-DIHYDROXY-2-NAPHTHOYL-COA THIOESTERASE 1"/>
    <property type="match status" value="1"/>
</dbReference>
<dbReference type="NCBIfam" id="TIGR00369">
    <property type="entry name" value="unchar_dom_1"/>
    <property type="match status" value="1"/>
</dbReference>
<dbReference type="GO" id="GO:0061522">
    <property type="term" value="F:1,4-dihydroxy-2-naphthoyl-CoA thioesterase activity"/>
    <property type="evidence" value="ECO:0007669"/>
    <property type="project" value="TreeGrafter"/>
</dbReference>
<dbReference type="GO" id="GO:0005829">
    <property type="term" value="C:cytosol"/>
    <property type="evidence" value="ECO:0007669"/>
    <property type="project" value="TreeGrafter"/>
</dbReference>
<name>A0A7L4YNC1_9ACTN</name>
<dbReference type="PANTHER" id="PTHR43240:SF8">
    <property type="entry name" value="PHENYLACETIC ACID DEGRADATION-RELATED PROTEIN"/>
    <property type="match status" value="1"/>
</dbReference>
<dbReference type="Proteomes" id="UP000463857">
    <property type="component" value="Chromosome"/>
</dbReference>
<dbReference type="InterPro" id="IPR003736">
    <property type="entry name" value="PAAI_dom"/>
</dbReference>
<evidence type="ECO:0000256" key="1">
    <source>
        <dbReference type="ARBA" id="ARBA00022801"/>
    </source>
</evidence>
<dbReference type="InParanoid" id="A0A7L4YNC1"/>
<evidence type="ECO:0000313" key="3">
    <source>
        <dbReference type="EMBL" id="QHC00309.1"/>
    </source>
</evidence>
<feature type="domain" description="Thioesterase" evidence="2">
    <location>
        <begin position="48"/>
        <end position="122"/>
    </location>
</feature>
<keyword evidence="1" id="KW-0378">Hydrolase</keyword>